<protein>
    <submittedName>
        <fullName evidence="1">Uncharacterized protein</fullName>
    </submittedName>
</protein>
<reference evidence="1 2" key="1">
    <citation type="submission" date="2024-02" db="EMBL/GenBank/DDBJ databases">
        <title>Chromosome-level genome assembly of the Eurasian Minnow (Phoxinus phoxinus).</title>
        <authorList>
            <person name="Oriowo T.O."/>
            <person name="Martin S."/>
            <person name="Stange M."/>
            <person name="Chrysostomakis Y."/>
            <person name="Brown T."/>
            <person name="Winkler S."/>
            <person name="Kukowka S."/>
            <person name="Myers E.W."/>
            <person name="Bohne A."/>
        </authorList>
    </citation>
    <scope>NUCLEOTIDE SEQUENCE [LARGE SCALE GENOMIC DNA]</scope>
    <source>
        <strain evidence="1">ZFMK-TIS-60720</strain>
        <tissue evidence="1">Whole Organism</tissue>
    </source>
</reference>
<evidence type="ECO:0000313" key="2">
    <source>
        <dbReference type="Proteomes" id="UP001364617"/>
    </source>
</evidence>
<sequence length="66" mass="7602">MGDLFGDIYTRGYERPNDVESDLLQEMMTYEKEPPLPADSDPLLWWKIEKKQAGEITPGETTDILL</sequence>
<comment type="caution">
    <text evidence="1">The sequence shown here is derived from an EMBL/GenBank/DDBJ whole genome shotgun (WGS) entry which is preliminary data.</text>
</comment>
<keyword evidence="2" id="KW-1185">Reference proteome</keyword>
<dbReference type="AlphaFoldDB" id="A0AAN9H0L7"/>
<dbReference type="EMBL" id="JAYKXH010000015">
    <property type="protein sequence ID" value="KAK7143939.1"/>
    <property type="molecule type" value="Genomic_DNA"/>
</dbReference>
<proteinExistence type="predicted"/>
<name>A0AAN9H0L7_9TELE</name>
<gene>
    <name evidence="1" type="ORF">R3I93_014946</name>
</gene>
<accession>A0AAN9H0L7</accession>
<dbReference type="Proteomes" id="UP001364617">
    <property type="component" value="Unassembled WGS sequence"/>
</dbReference>
<evidence type="ECO:0000313" key="1">
    <source>
        <dbReference type="EMBL" id="KAK7143939.1"/>
    </source>
</evidence>
<organism evidence="1 2">
    <name type="scientific">Phoxinus phoxinus</name>
    <name type="common">Eurasian minnow</name>
    <dbReference type="NCBI Taxonomy" id="58324"/>
    <lineage>
        <taxon>Eukaryota</taxon>
        <taxon>Metazoa</taxon>
        <taxon>Chordata</taxon>
        <taxon>Craniata</taxon>
        <taxon>Vertebrata</taxon>
        <taxon>Euteleostomi</taxon>
        <taxon>Actinopterygii</taxon>
        <taxon>Neopterygii</taxon>
        <taxon>Teleostei</taxon>
        <taxon>Ostariophysi</taxon>
        <taxon>Cypriniformes</taxon>
        <taxon>Leuciscidae</taxon>
        <taxon>Phoxininae</taxon>
        <taxon>Phoxinus</taxon>
    </lineage>
</organism>